<evidence type="ECO:0000256" key="4">
    <source>
        <dbReference type="ARBA" id="ARBA00023002"/>
    </source>
</evidence>
<sequence length="196" mass="21717">MNTERLLNTVAGLTRLTQDRAPGDDSILDQARDLMRDLVARDDWLPDAFARPHPEFYRQYLLYGDPLDRFSLVSFVWGPGQKTPIHDHTVWGVIAMLRGAELEQHYRRGSGGLAPAGPETRLNPGEVACVSPKIGDIHRVSNAYADRVSISIHLYGGNIGRIRRSVYDPQSGAAKEFVSGYSNGVAANLWAPFSQD</sequence>
<dbReference type="Pfam" id="PF05995">
    <property type="entry name" value="CDO_I"/>
    <property type="match status" value="1"/>
</dbReference>
<reference evidence="7 8" key="1">
    <citation type="submission" date="2020-07" db="EMBL/GenBank/DDBJ databases">
        <title>Taxonomic revisions and descriptions of new bacterial species based on genomic comparisons in the high-G+C-content subgroup of the family Alcaligenaceae.</title>
        <authorList>
            <person name="Szabo A."/>
            <person name="Felfoldi T."/>
        </authorList>
    </citation>
    <scope>NUCLEOTIDE SEQUENCE [LARGE SCALE GENOMIC DNA]</scope>
    <source>
        <strain evidence="7 8">LMG 24012</strain>
    </source>
</reference>
<evidence type="ECO:0000256" key="3">
    <source>
        <dbReference type="ARBA" id="ARBA00022964"/>
    </source>
</evidence>
<dbReference type="Gene3D" id="2.60.120.10">
    <property type="entry name" value="Jelly Rolls"/>
    <property type="match status" value="1"/>
</dbReference>
<keyword evidence="2 6" id="KW-0479">Metal-binding</keyword>
<keyword evidence="5 6" id="KW-0408">Iron</keyword>
<organism evidence="7 8">
    <name type="scientific">Parapusillimonas granuli</name>
    <dbReference type="NCBI Taxonomy" id="380911"/>
    <lineage>
        <taxon>Bacteria</taxon>
        <taxon>Pseudomonadati</taxon>
        <taxon>Pseudomonadota</taxon>
        <taxon>Betaproteobacteria</taxon>
        <taxon>Burkholderiales</taxon>
        <taxon>Alcaligenaceae</taxon>
        <taxon>Parapusillimonas</taxon>
    </lineage>
</organism>
<keyword evidence="8" id="KW-1185">Reference proteome</keyword>
<dbReference type="Proteomes" id="UP000559809">
    <property type="component" value="Unassembled WGS sequence"/>
</dbReference>
<dbReference type="InterPro" id="IPR011051">
    <property type="entry name" value="RmlC_Cupin_sf"/>
</dbReference>
<dbReference type="PANTHER" id="PTHR12918">
    <property type="entry name" value="CYSTEINE DIOXYGENASE"/>
    <property type="match status" value="1"/>
</dbReference>
<dbReference type="PANTHER" id="PTHR12918:SF1">
    <property type="entry name" value="CYSTEINE DIOXYGENASE TYPE 1"/>
    <property type="match status" value="1"/>
</dbReference>
<comment type="similarity">
    <text evidence="1">Belongs to the cysteine dioxygenase family.</text>
</comment>
<feature type="binding site" evidence="6">
    <location>
        <position position="86"/>
    </location>
    <ligand>
        <name>Fe cation</name>
        <dbReference type="ChEBI" id="CHEBI:24875"/>
        <note>catalytic</note>
    </ligand>
</feature>
<gene>
    <name evidence="7" type="ORF">H0A72_10930</name>
</gene>
<evidence type="ECO:0000256" key="6">
    <source>
        <dbReference type="PIRSR" id="PIRSR610300-51"/>
    </source>
</evidence>
<proteinExistence type="inferred from homology"/>
<evidence type="ECO:0000313" key="7">
    <source>
        <dbReference type="EMBL" id="NYT49821.1"/>
    </source>
</evidence>
<evidence type="ECO:0000256" key="2">
    <source>
        <dbReference type="ARBA" id="ARBA00022723"/>
    </source>
</evidence>
<evidence type="ECO:0000256" key="1">
    <source>
        <dbReference type="ARBA" id="ARBA00006622"/>
    </source>
</evidence>
<dbReference type="AlphaFoldDB" id="A0A853G528"/>
<feature type="binding site" evidence="6">
    <location>
        <position position="88"/>
    </location>
    <ligand>
        <name>Fe cation</name>
        <dbReference type="ChEBI" id="CHEBI:24875"/>
        <note>catalytic</note>
    </ligand>
</feature>
<dbReference type="EMBL" id="JACCEM010000005">
    <property type="protein sequence ID" value="NYT49821.1"/>
    <property type="molecule type" value="Genomic_DNA"/>
</dbReference>
<accession>A0A853G528</accession>
<evidence type="ECO:0000256" key="5">
    <source>
        <dbReference type="ARBA" id="ARBA00023004"/>
    </source>
</evidence>
<dbReference type="GO" id="GO:0016702">
    <property type="term" value="F:oxidoreductase activity, acting on single donors with incorporation of molecular oxygen, incorporation of two atoms of oxygen"/>
    <property type="evidence" value="ECO:0007669"/>
    <property type="project" value="InterPro"/>
</dbReference>
<evidence type="ECO:0000313" key="8">
    <source>
        <dbReference type="Proteomes" id="UP000559809"/>
    </source>
</evidence>
<protein>
    <submittedName>
        <fullName evidence="7">Cysteine dioxygenase</fullName>
    </submittedName>
</protein>
<keyword evidence="4" id="KW-0560">Oxidoreductase</keyword>
<dbReference type="RefSeq" id="WP_180155153.1">
    <property type="nucleotide sequence ID" value="NZ_JACCEM010000005.1"/>
</dbReference>
<name>A0A853G528_9BURK</name>
<dbReference type="SUPFAM" id="SSF51182">
    <property type="entry name" value="RmlC-like cupins"/>
    <property type="match status" value="1"/>
</dbReference>
<dbReference type="InterPro" id="IPR010300">
    <property type="entry name" value="CDO_1"/>
</dbReference>
<dbReference type="GO" id="GO:0008198">
    <property type="term" value="F:ferrous iron binding"/>
    <property type="evidence" value="ECO:0007669"/>
    <property type="project" value="TreeGrafter"/>
</dbReference>
<keyword evidence="3 7" id="KW-0223">Dioxygenase</keyword>
<comment type="caution">
    <text evidence="7">The sequence shown here is derived from an EMBL/GenBank/DDBJ whole genome shotgun (WGS) entry which is preliminary data.</text>
</comment>
<dbReference type="CDD" id="cd10548">
    <property type="entry name" value="cupin_CDO"/>
    <property type="match status" value="1"/>
</dbReference>
<dbReference type="InterPro" id="IPR014710">
    <property type="entry name" value="RmlC-like_jellyroll"/>
</dbReference>
<feature type="binding site" evidence="6">
    <location>
        <position position="138"/>
    </location>
    <ligand>
        <name>Fe cation</name>
        <dbReference type="ChEBI" id="CHEBI:24875"/>
        <note>catalytic</note>
    </ligand>
</feature>